<dbReference type="GO" id="GO:0004185">
    <property type="term" value="F:serine-type carboxypeptidase activity"/>
    <property type="evidence" value="ECO:0007669"/>
    <property type="project" value="InterPro"/>
</dbReference>
<evidence type="ECO:0000313" key="5">
    <source>
        <dbReference type="EMBL" id="PWH06929.1"/>
    </source>
</evidence>
<keyword evidence="6" id="KW-1185">Reference proteome</keyword>
<dbReference type="PRINTS" id="PR00922">
    <property type="entry name" value="DADACBPTASE3"/>
</dbReference>
<protein>
    <submittedName>
        <fullName evidence="5">D-alanyl-D-alanine carboxypeptidase</fullName>
    </submittedName>
</protein>
<feature type="compositionally biased region" description="Basic and acidic residues" evidence="3">
    <location>
        <begin position="52"/>
        <end position="62"/>
    </location>
</feature>
<keyword evidence="2" id="KW-0378">Hydrolase</keyword>
<feature type="signal peptide" evidence="4">
    <location>
        <begin position="1"/>
        <end position="24"/>
    </location>
</feature>
<dbReference type="EMBL" id="QFKX01000002">
    <property type="protein sequence ID" value="PWH06929.1"/>
    <property type="molecule type" value="Genomic_DNA"/>
</dbReference>
<reference evidence="5 6" key="1">
    <citation type="submission" date="2018-05" db="EMBL/GenBank/DDBJ databases">
        <title>Brachybacterium sp. M1HQ-2T, whole genome shotgun sequence.</title>
        <authorList>
            <person name="Tuo L."/>
        </authorList>
    </citation>
    <scope>NUCLEOTIDE SEQUENCE [LARGE SCALE GENOMIC DNA]</scope>
    <source>
        <strain evidence="5 6">M1HQ-2</strain>
    </source>
</reference>
<dbReference type="GO" id="GO:0000270">
    <property type="term" value="P:peptidoglycan metabolic process"/>
    <property type="evidence" value="ECO:0007669"/>
    <property type="project" value="TreeGrafter"/>
</dbReference>
<keyword evidence="5" id="KW-0645">Protease</keyword>
<evidence type="ECO:0000256" key="3">
    <source>
        <dbReference type="SAM" id="MobiDB-lite"/>
    </source>
</evidence>
<dbReference type="InterPro" id="IPR012338">
    <property type="entry name" value="Beta-lactam/transpept-like"/>
</dbReference>
<dbReference type="Proteomes" id="UP000245590">
    <property type="component" value="Unassembled WGS sequence"/>
</dbReference>
<dbReference type="SUPFAM" id="SSF56601">
    <property type="entry name" value="beta-lactamase/transpeptidase-like"/>
    <property type="match status" value="1"/>
</dbReference>
<feature type="region of interest" description="Disordered" evidence="3">
    <location>
        <begin position="39"/>
        <end position="76"/>
    </location>
</feature>
<comment type="similarity">
    <text evidence="1">Belongs to the peptidase S13 family.</text>
</comment>
<comment type="caution">
    <text evidence="5">The sequence shown here is derived from an EMBL/GenBank/DDBJ whole genome shotgun (WGS) entry which is preliminary data.</text>
</comment>
<dbReference type="Gene3D" id="3.40.710.10">
    <property type="entry name" value="DD-peptidase/beta-lactamase superfamily"/>
    <property type="match status" value="2"/>
</dbReference>
<dbReference type="PANTHER" id="PTHR30023">
    <property type="entry name" value="D-ALANYL-D-ALANINE CARBOXYPEPTIDASE"/>
    <property type="match status" value="1"/>
</dbReference>
<keyword evidence="4" id="KW-0732">Signal</keyword>
<dbReference type="GO" id="GO:0006508">
    <property type="term" value="P:proteolysis"/>
    <property type="evidence" value="ECO:0007669"/>
    <property type="project" value="InterPro"/>
</dbReference>
<name>A0A2U2RM32_9MICO</name>
<evidence type="ECO:0000313" key="6">
    <source>
        <dbReference type="Proteomes" id="UP000245590"/>
    </source>
</evidence>
<organism evidence="5 6">
    <name type="scientific">Brachybacterium endophyticum</name>
    <dbReference type="NCBI Taxonomy" id="2182385"/>
    <lineage>
        <taxon>Bacteria</taxon>
        <taxon>Bacillati</taxon>
        <taxon>Actinomycetota</taxon>
        <taxon>Actinomycetes</taxon>
        <taxon>Micrococcales</taxon>
        <taxon>Dermabacteraceae</taxon>
        <taxon>Brachybacterium</taxon>
    </lineage>
</organism>
<evidence type="ECO:0000256" key="4">
    <source>
        <dbReference type="SAM" id="SignalP"/>
    </source>
</evidence>
<dbReference type="RefSeq" id="WP_109275525.1">
    <property type="nucleotide sequence ID" value="NZ_QFKX01000002.1"/>
</dbReference>
<dbReference type="PANTHER" id="PTHR30023:SF0">
    <property type="entry name" value="PENICILLIN-SENSITIVE CARBOXYPEPTIDASE A"/>
    <property type="match status" value="1"/>
</dbReference>
<dbReference type="AlphaFoldDB" id="A0A2U2RM32"/>
<gene>
    <name evidence="5" type="ORF">DEO23_08525</name>
</gene>
<keyword evidence="5" id="KW-0121">Carboxypeptidase</keyword>
<dbReference type="Pfam" id="PF02113">
    <property type="entry name" value="Peptidase_S13"/>
    <property type="match status" value="2"/>
</dbReference>
<accession>A0A2U2RM32</accession>
<feature type="compositionally biased region" description="Low complexity" evidence="3">
    <location>
        <begin position="63"/>
        <end position="74"/>
    </location>
</feature>
<evidence type="ECO:0000256" key="2">
    <source>
        <dbReference type="ARBA" id="ARBA00022801"/>
    </source>
</evidence>
<evidence type="ECO:0000256" key="1">
    <source>
        <dbReference type="ARBA" id="ARBA00006096"/>
    </source>
</evidence>
<proteinExistence type="inferred from homology"/>
<sequence length="469" mass="48713">MRTEKVWRAIAITLCAAVPVSFYAVGDLTDAFPGVLTLRQDSTEQPAGPRAQGEDYEREDARAVVPTPATSATDAADDSLSNRLAGHAKDPVIAGGLAYSVVDADSGEVIAQRDADTPRPPASTLKLLTASALLRSVDGDSRLRTRAVLEGSTLTLVGEGDMTLTPKRLDALAKDAAELARTNDVTTVDLRLDTSALPGGDNPAWGDNGREGGWVTPTAALAVDEGWLDGEQYGKKSADPEKDAAEEFAARLEKHGVKISGDVRPGRAPQVGGDVQEAITRSAPLREILQHALETSDNTLAELMAHLVARSQGMEATPENAAKAVGAEVRALGKEVGVPAEDLDALVVRDGSGLSTQDRVPPRMLSAILGEVSSGGAPQLEPLLYDVPVAGLSGTLADRFGHEDAAWARGVVRGKTGYLAGTSALAGVTVLPDGRTVAFDIVVHGFDGADADEAKAASDDVAAELVRAS</sequence>
<dbReference type="InterPro" id="IPR000667">
    <property type="entry name" value="Peptidase_S13"/>
</dbReference>
<dbReference type="OrthoDB" id="56883at2"/>
<feature type="chain" id="PRO_5038456870" evidence="4">
    <location>
        <begin position="25"/>
        <end position="469"/>
    </location>
</feature>